<dbReference type="RefSeq" id="WP_121217225.1">
    <property type="nucleotide sequence ID" value="NZ_RBIG01000001.1"/>
</dbReference>
<name>A0A420WNX8_9PROT</name>
<evidence type="ECO:0000256" key="1">
    <source>
        <dbReference type="ARBA" id="ARBA00005709"/>
    </source>
</evidence>
<proteinExistence type="inferred from homology"/>
<evidence type="ECO:0000313" key="6">
    <source>
        <dbReference type="EMBL" id="RKQ72680.1"/>
    </source>
</evidence>
<keyword evidence="2 3" id="KW-0975">Bacterial flagellum</keyword>
<dbReference type="Proteomes" id="UP000277424">
    <property type="component" value="Unassembled WGS sequence"/>
</dbReference>
<dbReference type="GO" id="GO:0005576">
    <property type="term" value="C:extracellular region"/>
    <property type="evidence" value="ECO:0007669"/>
    <property type="project" value="UniProtKB-SubCell"/>
</dbReference>
<keyword evidence="6" id="KW-0966">Cell projection</keyword>
<reference evidence="6 7" key="1">
    <citation type="submission" date="2018-10" db="EMBL/GenBank/DDBJ databases">
        <title>Comparative analysis of microorganisms from saline springs in Andes Mountain Range, Colombia.</title>
        <authorList>
            <person name="Rubin E."/>
        </authorList>
    </citation>
    <scope>NUCLEOTIDE SEQUENCE [LARGE SCALE GENOMIC DNA]</scope>
    <source>
        <strain evidence="6 7">USBA 36</strain>
    </source>
</reference>
<dbReference type="PANTHER" id="PTHR42792:SF1">
    <property type="entry name" value="FLAGELLAR HOOK-ASSOCIATED PROTEIN 3"/>
    <property type="match status" value="1"/>
</dbReference>
<dbReference type="InterPro" id="IPR001492">
    <property type="entry name" value="Flagellin"/>
</dbReference>
<evidence type="ECO:0000256" key="3">
    <source>
        <dbReference type="RuleBase" id="RU362073"/>
    </source>
</evidence>
<comment type="caution">
    <text evidence="6">The sequence shown here is derived from an EMBL/GenBank/DDBJ whole genome shotgun (WGS) entry which is preliminary data.</text>
</comment>
<dbReference type="GO" id="GO:0005198">
    <property type="term" value="F:structural molecule activity"/>
    <property type="evidence" value="ECO:0007669"/>
    <property type="project" value="UniProtKB-UniRule"/>
</dbReference>
<dbReference type="SUPFAM" id="SSF64518">
    <property type="entry name" value="Phase 1 flagellin"/>
    <property type="match status" value="1"/>
</dbReference>
<dbReference type="InterPro" id="IPR001029">
    <property type="entry name" value="Flagellin_N"/>
</dbReference>
<evidence type="ECO:0000259" key="4">
    <source>
        <dbReference type="Pfam" id="PF00669"/>
    </source>
</evidence>
<dbReference type="PANTHER" id="PTHR42792">
    <property type="entry name" value="FLAGELLIN"/>
    <property type="match status" value="1"/>
</dbReference>
<keyword evidence="6" id="KW-0282">Flagellum</keyword>
<comment type="similarity">
    <text evidence="1 3">Belongs to the bacterial flagellin family.</text>
</comment>
<sequence length="344" mass="37142">MRIANLAQTLLIRNQTLETQARLQTVEQQIASGYKSQVFSGLGGEAKKLLDFDQAKSSLSTYVDSIVAAERRAKVMDAAMLQVSDIAKDLRADNIATFPYMNDTSVRQNVLTRAEEAIGTTISALNTQFEGRFLFSGYELATKPVDDTAADIIADAEAVLVANGFPVGTQPITPADIEAAVDEYLGIAPAGAATYYQSGSSDQVAVRIDANQELTYGVTADDDAFRTVLKGYLMTSLSVSRYDDLEGTAQGSFDTAYANARGFIEQGDDAVNGAVGQLGIQRQKMETTRLGHDSTIDILTQSISEIQDADVYEAITELQRLQVQLQGSYQVTAQLANLSLVNFI</sequence>
<keyword evidence="3" id="KW-0964">Secreted</keyword>
<evidence type="ECO:0000313" key="7">
    <source>
        <dbReference type="Proteomes" id="UP000277424"/>
    </source>
</evidence>
<comment type="subcellular location">
    <subcellularLocation>
        <location evidence="3">Secreted</location>
    </subcellularLocation>
    <subcellularLocation>
        <location evidence="3">Bacterial flagellum</location>
    </subcellularLocation>
</comment>
<dbReference type="Gene3D" id="1.20.1330.10">
    <property type="entry name" value="f41 fragment of flagellin, N-terminal domain"/>
    <property type="match status" value="1"/>
</dbReference>
<gene>
    <name evidence="6" type="ORF">BCL74_0448</name>
</gene>
<dbReference type="Pfam" id="PF00700">
    <property type="entry name" value="Flagellin_C"/>
    <property type="match status" value="1"/>
</dbReference>
<dbReference type="AlphaFoldDB" id="A0A420WNX8"/>
<keyword evidence="6" id="KW-0969">Cilium</keyword>
<accession>A0A420WNX8</accession>
<evidence type="ECO:0000259" key="5">
    <source>
        <dbReference type="Pfam" id="PF00700"/>
    </source>
</evidence>
<dbReference type="InterPro" id="IPR046358">
    <property type="entry name" value="Flagellin_C"/>
</dbReference>
<dbReference type="GO" id="GO:0009288">
    <property type="term" value="C:bacterial-type flagellum"/>
    <property type="evidence" value="ECO:0007669"/>
    <property type="project" value="UniProtKB-SubCell"/>
</dbReference>
<evidence type="ECO:0000256" key="2">
    <source>
        <dbReference type="ARBA" id="ARBA00023143"/>
    </source>
</evidence>
<comment type="function">
    <text evidence="3">Flagellin is the subunit protein which polymerizes to form the filaments of bacterial flagella.</text>
</comment>
<dbReference type="Pfam" id="PF00669">
    <property type="entry name" value="Flagellin_N"/>
    <property type="match status" value="1"/>
</dbReference>
<feature type="domain" description="Flagellin N-terminal" evidence="4">
    <location>
        <begin position="5"/>
        <end position="138"/>
    </location>
</feature>
<dbReference type="EMBL" id="RBIG01000001">
    <property type="protein sequence ID" value="RKQ72680.1"/>
    <property type="molecule type" value="Genomic_DNA"/>
</dbReference>
<organism evidence="6 7">
    <name type="scientific">Oceanibaculum indicum</name>
    <dbReference type="NCBI Taxonomy" id="526216"/>
    <lineage>
        <taxon>Bacteria</taxon>
        <taxon>Pseudomonadati</taxon>
        <taxon>Pseudomonadota</taxon>
        <taxon>Alphaproteobacteria</taxon>
        <taxon>Rhodospirillales</taxon>
        <taxon>Oceanibaculaceae</taxon>
        <taxon>Oceanibaculum</taxon>
    </lineage>
</organism>
<feature type="domain" description="Flagellin C-terminal" evidence="5">
    <location>
        <begin position="269"/>
        <end position="344"/>
    </location>
</feature>
<protein>
    <recommendedName>
        <fullName evidence="3">Flagellin</fullName>
    </recommendedName>
</protein>
<dbReference type="OrthoDB" id="9758307at2"/>